<accession>A0ABP7L425</accession>
<proteinExistence type="predicted"/>
<feature type="transmembrane region" description="Helical" evidence="9">
    <location>
        <begin position="84"/>
        <end position="106"/>
    </location>
</feature>
<keyword evidence="11" id="KW-1185">Reference proteome</keyword>
<evidence type="ECO:0000256" key="6">
    <source>
        <dbReference type="ARBA" id="ARBA00022989"/>
    </source>
</evidence>
<keyword evidence="2" id="KW-1003">Cell membrane</keyword>
<evidence type="ECO:0000256" key="3">
    <source>
        <dbReference type="ARBA" id="ARBA00022676"/>
    </source>
</evidence>
<evidence type="ECO:0000256" key="1">
    <source>
        <dbReference type="ARBA" id="ARBA00004651"/>
    </source>
</evidence>
<dbReference type="EMBL" id="BAABCN010000017">
    <property type="protein sequence ID" value="GAA3893970.1"/>
    <property type="molecule type" value="Genomic_DNA"/>
</dbReference>
<gene>
    <name evidence="10" type="ORF">GCM10022381_39530</name>
</gene>
<dbReference type="InterPro" id="IPR050297">
    <property type="entry name" value="LipidA_mod_glycosyltrf_83"/>
</dbReference>
<feature type="transmembrane region" description="Helical" evidence="9">
    <location>
        <begin position="399"/>
        <end position="417"/>
    </location>
</feature>
<dbReference type="PANTHER" id="PTHR33908:SF3">
    <property type="entry name" value="UNDECAPRENYL PHOSPHATE-ALPHA-4-AMINO-4-DEOXY-L-ARABINOSE ARABINOSYL TRANSFERASE"/>
    <property type="match status" value="1"/>
</dbReference>
<evidence type="ECO:0000256" key="4">
    <source>
        <dbReference type="ARBA" id="ARBA00022679"/>
    </source>
</evidence>
<comment type="caution">
    <text evidence="10">The sequence shown here is derived from an EMBL/GenBank/DDBJ whole genome shotgun (WGS) entry which is preliminary data.</text>
</comment>
<keyword evidence="4" id="KW-0808">Transferase</keyword>
<feature type="transmembrane region" description="Helical" evidence="9">
    <location>
        <begin position="42"/>
        <end position="63"/>
    </location>
</feature>
<protein>
    <submittedName>
        <fullName evidence="10">Glycosyltransferase family 39 protein</fullName>
    </submittedName>
</protein>
<feature type="transmembrane region" description="Helical" evidence="9">
    <location>
        <begin position="374"/>
        <end position="393"/>
    </location>
</feature>
<evidence type="ECO:0000256" key="2">
    <source>
        <dbReference type="ARBA" id="ARBA00022475"/>
    </source>
</evidence>
<feature type="transmembrane region" description="Helical" evidence="9">
    <location>
        <begin position="192"/>
        <end position="222"/>
    </location>
</feature>
<dbReference type="PANTHER" id="PTHR33908">
    <property type="entry name" value="MANNOSYLTRANSFERASE YKCB-RELATED"/>
    <property type="match status" value="1"/>
</dbReference>
<feature type="region of interest" description="Disordered" evidence="8">
    <location>
        <begin position="314"/>
        <end position="336"/>
    </location>
</feature>
<feature type="transmembrane region" description="Helical" evidence="9">
    <location>
        <begin position="167"/>
        <end position="185"/>
    </location>
</feature>
<keyword evidence="3" id="KW-0328">Glycosyltransferase</keyword>
<evidence type="ECO:0000256" key="8">
    <source>
        <dbReference type="SAM" id="MobiDB-lite"/>
    </source>
</evidence>
<keyword evidence="6 9" id="KW-1133">Transmembrane helix</keyword>
<feature type="transmembrane region" description="Helical" evidence="9">
    <location>
        <begin position="234"/>
        <end position="256"/>
    </location>
</feature>
<organism evidence="10 11">
    <name type="scientific">Leifsonia kafniensis</name>
    <dbReference type="NCBI Taxonomy" id="475957"/>
    <lineage>
        <taxon>Bacteria</taxon>
        <taxon>Bacillati</taxon>
        <taxon>Actinomycetota</taxon>
        <taxon>Actinomycetes</taxon>
        <taxon>Micrococcales</taxon>
        <taxon>Microbacteriaceae</taxon>
        <taxon>Leifsonia</taxon>
    </lineage>
</organism>
<evidence type="ECO:0000313" key="11">
    <source>
        <dbReference type="Proteomes" id="UP001501803"/>
    </source>
</evidence>
<name>A0ABP7L425_9MICO</name>
<keyword evidence="7 9" id="KW-0472">Membrane</keyword>
<feature type="transmembrane region" description="Helical" evidence="9">
    <location>
        <begin position="118"/>
        <end position="135"/>
    </location>
</feature>
<dbReference type="RefSeq" id="WP_345069594.1">
    <property type="nucleotide sequence ID" value="NZ_BAABCN010000017.1"/>
</dbReference>
<feature type="compositionally biased region" description="Low complexity" evidence="8">
    <location>
        <begin position="1"/>
        <end position="19"/>
    </location>
</feature>
<sequence>MASDRTASAPDTSPASDAGSESRTPIPAVGSAPSALAVRPRIGLLALALGLAATLIALTGSWIPSLWGDEAASLMASTRPLPSLFTMLGHVDAVHGTYYLGLHVWIDMFGTSPFSIRLPSALAVGATVCAVVLIADRLSTPTVAVVAGVVCCVLPRVTYMGEEARSFAFSAAIAAWLTLILIELLRRQRPPLALWIAYGLLLVLGIYVFLYLALFVLVHALILARAHPPRPMVWAWLATSAGALLLAGPLFVLAFFERAQISYLSTDSEVGFTTLTVGLWFGEAWFAVVAWLLIGVALGVRMRQGWLLRHSRLSTRSRPTGGGGPPRRQADEGTDSLENPQLPSLEFVAASWLFVPTAFLVLMNLVFAGFTGRYSSYSAPAAALLMASGLVWLGRNRRWRILVGTLLIIALAVPIYWEQRGPHAKNDSDWAAVSAVVETHAMTGDAVVFDETVRPSRRPRLAMHAYPAGFVGLRDVALDIPAVDNNTWYDRAYPIETAIGLGRLEGMDRVWLINYSDPGHTDVYAVSALTALGLTATDHFRTHRSVITLYVLPSG</sequence>
<keyword evidence="5 9" id="KW-0812">Transmembrane</keyword>
<feature type="region of interest" description="Disordered" evidence="8">
    <location>
        <begin position="1"/>
        <end position="30"/>
    </location>
</feature>
<comment type="subcellular location">
    <subcellularLocation>
        <location evidence="1">Cell membrane</location>
        <topology evidence="1">Multi-pass membrane protein</topology>
    </subcellularLocation>
</comment>
<dbReference type="Proteomes" id="UP001501803">
    <property type="component" value="Unassembled WGS sequence"/>
</dbReference>
<evidence type="ECO:0000313" key="10">
    <source>
        <dbReference type="EMBL" id="GAA3893970.1"/>
    </source>
</evidence>
<evidence type="ECO:0000256" key="9">
    <source>
        <dbReference type="SAM" id="Phobius"/>
    </source>
</evidence>
<reference evidence="11" key="1">
    <citation type="journal article" date="2019" name="Int. J. Syst. Evol. Microbiol.">
        <title>The Global Catalogue of Microorganisms (GCM) 10K type strain sequencing project: providing services to taxonomists for standard genome sequencing and annotation.</title>
        <authorList>
            <consortium name="The Broad Institute Genomics Platform"/>
            <consortium name="The Broad Institute Genome Sequencing Center for Infectious Disease"/>
            <person name="Wu L."/>
            <person name="Ma J."/>
        </authorList>
    </citation>
    <scope>NUCLEOTIDE SEQUENCE [LARGE SCALE GENOMIC DNA]</scope>
    <source>
        <strain evidence="11">JCM 17021</strain>
    </source>
</reference>
<feature type="transmembrane region" description="Helical" evidence="9">
    <location>
        <begin position="277"/>
        <end position="300"/>
    </location>
</feature>
<feature type="transmembrane region" description="Helical" evidence="9">
    <location>
        <begin position="347"/>
        <end position="367"/>
    </location>
</feature>
<evidence type="ECO:0000256" key="7">
    <source>
        <dbReference type="ARBA" id="ARBA00023136"/>
    </source>
</evidence>
<evidence type="ECO:0000256" key="5">
    <source>
        <dbReference type="ARBA" id="ARBA00022692"/>
    </source>
</evidence>